<dbReference type="Proteomes" id="UP000274843">
    <property type="component" value="Unassembled WGS sequence"/>
</dbReference>
<accession>A0A3N2H264</accession>
<dbReference type="RefSeq" id="WP_123685410.1">
    <property type="nucleotide sequence ID" value="NZ_RKHY01000001.1"/>
</dbReference>
<keyword evidence="3" id="KW-1185">Reference proteome</keyword>
<evidence type="ECO:0000313" key="2">
    <source>
        <dbReference type="EMBL" id="ROS42977.1"/>
    </source>
</evidence>
<reference evidence="2 3" key="1">
    <citation type="submission" date="2018-11" db="EMBL/GenBank/DDBJ databases">
        <title>Sequencing the genomes of 1000 actinobacteria strains.</title>
        <authorList>
            <person name="Klenk H.-P."/>
        </authorList>
    </citation>
    <scope>NUCLEOTIDE SEQUENCE [LARGE SCALE GENOMIC DNA]</scope>
    <source>
        <strain evidence="2 3">DSM 44348</strain>
    </source>
</reference>
<sequence>MFSSPAWLGWSLAGLFTVLAVFSLIQVLAPAARSWAACCDGVTGDRESALAHSVMAVAMALMFVPWGNSVPAIAWNVVFVAVAAWFAATLFRAAPGLPRWRSAATHHLLGAVAMLAMVSAMGGAPAASGDHGGHSSASAGFLLPAVMTGLVVYFAADVALSGWRAVRGGPGGRGAGAARAVMGAGMAVMLVPML</sequence>
<keyword evidence="1" id="KW-0812">Transmembrane</keyword>
<dbReference type="AlphaFoldDB" id="A0A3N2H264"/>
<dbReference type="EMBL" id="RKHY01000001">
    <property type="protein sequence ID" value="ROS42977.1"/>
    <property type="molecule type" value="Genomic_DNA"/>
</dbReference>
<proteinExistence type="predicted"/>
<name>A0A3N2H264_9PSEU</name>
<comment type="caution">
    <text evidence="2">The sequence shown here is derived from an EMBL/GenBank/DDBJ whole genome shotgun (WGS) entry which is preliminary data.</text>
</comment>
<dbReference type="GeneID" id="301846673"/>
<organism evidence="2 3">
    <name type="scientific">Amycolatopsis thermoflava</name>
    <dbReference type="NCBI Taxonomy" id="84480"/>
    <lineage>
        <taxon>Bacteria</taxon>
        <taxon>Bacillati</taxon>
        <taxon>Actinomycetota</taxon>
        <taxon>Actinomycetes</taxon>
        <taxon>Pseudonocardiales</taxon>
        <taxon>Pseudonocardiaceae</taxon>
        <taxon>Amycolatopsis</taxon>
        <taxon>Amycolatopsis methanolica group</taxon>
    </lineage>
</organism>
<dbReference type="InterPro" id="IPR033458">
    <property type="entry name" value="DUF5134"/>
</dbReference>
<feature type="transmembrane region" description="Helical" evidence="1">
    <location>
        <begin position="139"/>
        <end position="163"/>
    </location>
</feature>
<feature type="transmembrane region" description="Helical" evidence="1">
    <location>
        <begin position="175"/>
        <end position="193"/>
    </location>
</feature>
<feature type="transmembrane region" description="Helical" evidence="1">
    <location>
        <begin position="106"/>
        <end position="127"/>
    </location>
</feature>
<feature type="transmembrane region" description="Helical" evidence="1">
    <location>
        <begin position="73"/>
        <end position="94"/>
    </location>
</feature>
<evidence type="ECO:0000256" key="1">
    <source>
        <dbReference type="SAM" id="Phobius"/>
    </source>
</evidence>
<gene>
    <name evidence="2" type="ORF">EDD35_5378</name>
</gene>
<protein>
    <submittedName>
        <fullName evidence="2">Uncharacterized protein DUF5134</fullName>
    </submittedName>
</protein>
<evidence type="ECO:0000313" key="3">
    <source>
        <dbReference type="Proteomes" id="UP000274843"/>
    </source>
</evidence>
<keyword evidence="1" id="KW-0472">Membrane</keyword>
<feature type="transmembrane region" description="Helical" evidence="1">
    <location>
        <begin position="6"/>
        <end position="28"/>
    </location>
</feature>
<dbReference type="Pfam" id="PF17197">
    <property type="entry name" value="DUF5134"/>
    <property type="match status" value="1"/>
</dbReference>
<keyword evidence="1" id="KW-1133">Transmembrane helix</keyword>
<feature type="transmembrane region" description="Helical" evidence="1">
    <location>
        <begin position="49"/>
        <end position="67"/>
    </location>
</feature>